<dbReference type="InterPro" id="IPR046156">
    <property type="entry name" value="DUF6158"/>
</dbReference>
<keyword evidence="3" id="KW-1185">Reference proteome</keyword>
<dbReference type="Pfam" id="PF19655">
    <property type="entry name" value="DUF6158"/>
    <property type="match status" value="1"/>
</dbReference>
<dbReference type="AlphaFoldDB" id="A0A848DR96"/>
<feature type="region of interest" description="Disordered" evidence="1">
    <location>
        <begin position="57"/>
        <end position="92"/>
    </location>
</feature>
<proteinExistence type="predicted"/>
<comment type="caution">
    <text evidence="2">The sequence shown here is derived from an EMBL/GenBank/DDBJ whole genome shotgun (WGS) entry which is preliminary data.</text>
</comment>
<evidence type="ECO:0000313" key="3">
    <source>
        <dbReference type="Proteomes" id="UP000586918"/>
    </source>
</evidence>
<reference evidence="2 3" key="1">
    <citation type="submission" date="2020-04" db="EMBL/GenBank/DDBJ databases">
        <authorList>
            <person name="Klaysubun C."/>
            <person name="Duangmal K."/>
            <person name="Lipun K."/>
        </authorList>
    </citation>
    <scope>NUCLEOTIDE SEQUENCE [LARGE SCALE GENOMIC DNA]</scope>
    <source>
        <strain evidence="2 3">DSM 45300</strain>
    </source>
</reference>
<name>A0A848DR96_9PSEU</name>
<protein>
    <submittedName>
        <fullName evidence="2">Uncharacterized protein</fullName>
    </submittedName>
</protein>
<dbReference type="RefSeq" id="WP_169415982.1">
    <property type="nucleotide sequence ID" value="NZ_JAAXKZ010000175.1"/>
</dbReference>
<evidence type="ECO:0000256" key="1">
    <source>
        <dbReference type="SAM" id="MobiDB-lite"/>
    </source>
</evidence>
<dbReference type="EMBL" id="JAAXKZ010000175">
    <property type="protein sequence ID" value="NMH95322.1"/>
    <property type="molecule type" value="Genomic_DNA"/>
</dbReference>
<organism evidence="2 3">
    <name type="scientific">Pseudonocardia bannensis</name>
    <dbReference type="NCBI Taxonomy" id="630973"/>
    <lineage>
        <taxon>Bacteria</taxon>
        <taxon>Bacillati</taxon>
        <taxon>Actinomycetota</taxon>
        <taxon>Actinomycetes</taxon>
        <taxon>Pseudonocardiales</taxon>
        <taxon>Pseudonocardiaceae</taxon>
        <taxon>Pseudonocardia</taxon>
    </lineage>
</organism>
<gene>
    <name evidence="2" type="ORF">HF519_27965</name>
</gene>
<sequence length="92" mass="10442">MVNRPQGIPPQELDDEDLRRELQHLHETRHETLLEGTESALQAHTERMVALEQEFLRRFPQDGAPDPLRTRAGSRERAGQPVPGRDLTGEPG</sequence>
<evidence type="ECO:0000313" key="2">
    <source>
        <dbReference type="EMBL" id="NMH95322.1"/>
    </source>
</evidence>
<dbReference type="Proteomes" id="UP000586918">
    <property type="component" value="Unassembled WGS sequence"/>
</dbReference>
<accession>A0A848DR96</accession>